<dbReference type="FunFam" id="3.30.530.20:FF:000007">
    <property type="entry name" value="Major pollen allergen Bet v 1-A"/>
    <property type="match status" value="1"/>
</dbReference>
<dbReference type="EMBL" id="LRBV02000006">
    <property type="status" value="NOT_ANNOTATED_CDS"/>
    <property type="molecule type" value="Genomic_DNA"/>
</dbReference>
<dbReference type="OMA" id="CKVTVEY"/>
<evidence type="ECO:0000313" key="5">
    <source>
        <dbReference type="EnsemblPlants" id="QL06p010956:mrna"/>
    </source>
</evidence>
<evidence type="ECO:0000256" key="2">
    <source>
        <dbReference type="ARBA" id="ARBA00022821"/>
    </source>
</evidence>
<comment type="similarity">
    <text evidence="1">Belongs to the BetVI family.</text>
</comment>
<dbReference type="GO" id="GO:0005634">
    <property type="term" value="C:nucleus"/>
    <property type="evidence" value="ECO:0007669"/>
    <property type="project" value="TreeGrafter"/>
</dbReference>
<dbReference type="InterPro" id="IPR024949">
    <property type="entry name" value="Bet_v_I_allergen"/>
</dbReference>
<name>A0A7N2R652_QUELO</name>
<evidence type="ECO:0000313" key="6">
    <source>
        <dbReference type="Proteomes" id="UP000594261"/>
    </source>
</evidence>
<evidence type="ECO:0000256" key="3">
    <source>
        <dbReference type="ARBA" id="ARBA00023265"/>
    </source>
</evidence>
<dbReference type="GO" id="GO:0010427">
    <property type="term" value="F:abscisic acid binding"/>
    <property type="evidence" value="ECO:0007669"/>
    <property type="project" value="InterPro"/>
</dbReference>
<organism evidence="5 6">
    <name type="scientific">Quercus lobata</name>
    <name type="common">Valley oak</name>
    <dbReference type="NCBI Taxonomy" id="97700"/>
    <lineage>
        <taxon>Eukaryota</taxon>
        <taxon>Viridiplantae</taxon>
        <taxon>Streptophyta</taxon>
        <taxon>Embryophyta</taxon>
        <taxon>Tracheophyta</taxon>
        <taxon>Spermatophyta</taxon>
        <taxon>Magnoliopsida</taxon>
        <taxon>eudicotyledons</taxon>
        <taxon>Gunneridae</taxon>
        <taxon>Pentapetalae</taxon>
        <taxon>rosids</taxon>
        <taxon>fabids</taxon>
        <taxon>Fagales</taxon>
        <taxon>Fagaceae</taxon>
        <taxon>Quercus</taxon>
    </lineage>
</organism>
<dbReference type="OrthoDB" id="1500546at2759"/>
<sequence length="160" mass="17809">MSETIVDEYSSPISVERLWRAGICDFKNLMPKLLPQVLTSIEFLGGDGGVGTIQQYKFIKANEQFGDVKDRIEVIDHKNHIFKYSVIEGGLVGLKLKSFVAEITLNSSREGGCLAKMKIEYESLEDSLLSEEEITRIKDGNLAIMKATEGYLLANPDAYA</sequence>
<protein>
    <recommendedName>
        <fullName evidence="4">Bet v I/Major latex protein domain-containing protein</fullName>
    </recommendedName>
</protein>
<reference evidence="5 6" key="1">
    <citation type="journal article" date="2016" name="G3 (Bethesda)">
        <title>First Draft Assembly and Annotation of the Genome of a California Endemic Oak Quercus lobata Nee (Fagaceae).</title>
        <authorList>
            <person name="Sork V.L."/>
            <person name="Fitz-Gibbon S.T."/>
            <person name="Puiu D."/>
            <person name="Crepeau M."/>
            <person name="Gugger P.F."/>
            <person name="Sherman R."/>
            <person name="Stevens K."/>
            <person name="Langley C.H."/>
            <person name="Pellegrini M."/>
            <person name="Salzberg S.L."/>
        </authorList>
    </citation>
    <scope>NUCLEOTIDE SEQUENCE [LARGE SCALE GENOMIC DNA]</scope>
    <source>
        <strain evidence="5 6">cv. SW786</strain>
    </source>
</reference>
<dbReference type="PANTHER" id="PTHR31213:SF201">
    <property type="entry name" value="OS03G0300400 PROTEIN"/>
    <property type="match status" value="1"/>
</dbReference>
<dbReference type="GO" id="GO:0004864">
    <property type="term" value="F:protein phosphatase inhibitor activity"/>
    <property type="evidence" value="ECO:0007669"/>
    <property type="project" value="InterPro"/>
</dbReference>
<accession>A0A7N2R652</accession>
<feature type="domain" description="Bet v I/Major latex protein" evidence="4">
    <location>
        <begin position="2"/>
        <end position="154"/>
    </location>
</feature>
<reference evidence="5" key="2">
    <citation type="submission" date="2021-01" db="UniProtKB">
        <authorList>
            <consortium name="EnsemblPlants"/>
        </authorList>
    </citation>
    <scope>IDENTIFICATION</scope>
</reference>
<dbReference type="AlphaFoldDB" id="A0A7N2R652"/>
<dbReference type="GO" id="GO:0005737">
    <property type="term" value="C:cytoplasm"/>
    <property type="evidence" value="ECO:0007669"/>
    <property type="project" value="TreeGrafter"/>
</dbReference>
<dbReference type="RefSeq" id="XP_030973854.1">
    <property type="nucleotide sequence ID" value="XM_031117994.1"/>
</dbReference>
<dbReference type="Gramene" id="QL06p010956:mrna">
    <property type="protein sequence ID" value="QL06p010956:mrna"/>
    <property type="gene ID" value="QL06p010956"/>
</dbReference>
<dbReference type="PANTHER" id="PTHR31213">
    <property type="entry name" value="OS08G0374000 PROTEIN-RELATED"/>
    <property type="match status" value="1"/>
</dbReference>
<dbReference type="SUPFAM" id="SSF55961">
    <property type="entry name" value="Bet v1-like"/>
    <property type="match status" value="1"/>
</dbReference>
<dbReference type="GeneID" id="115993991"/>
<dbReference type="EnsemblPlants" id="QL06p010956:mrna">
    <property type="protein sequence ID" value="QL06p010956:mrna"/>
    <property type="gene ID" value="QL06p010956"/>
</dbReference>
<dbReference type="InParanoid" id="A0A7N2R652"/>
<dbReference type="Pfam" id="PF00407">
    <property type="entry name" value="Bet_v_1"/>
    <property type="match status" value="1"/>
</dbReference>
<dbReference type="InterPro" id="IPR050279">
    <property type="entry name" value="Plant_def-hormone_signal"/>
</dbReference>
<dbReference type="GO" id="GO:0038023">
    <property type="term" value="F:signaling receptor activity"/>
    <property type="evidence" value="ECO:0007669"/>
    <property type="project" value="InterPro"/>
</dbReference>
<keyword evidence="3" id="KW-0568">Pathogenesis-related protein</keyword>
<evidence type="ECO:0000259" key="4">
    <source>
        <dbReference type="Pfam" id="PF00407"/>
    </source>
</evidence>
<dbReference type="Gene3D" id="3.30.530.20">
    <property type="match status" value="1"/>
</dbReference>
<gene>
    <name evidence="5" type="primary">LOC115993991</name>
</gene>
<evidence type="ECO:0000256" key="1">
    <source>
        <dbReference type="ARBA" id="ARBA00009744"/>
    </source>
</evidence>
<dbReference type="InterPro" id="IPR023393">
    <property type="entry name" value="START-like_dom_sf"/>
</dbReference>
<dbReference type="GO" id="GO:0009738">
    <property type="term" value="P:abscisic acid-activated signaling pathway"/>
    <property type="evidence" value="ECO:0007669"/>
    <property type="project" value="InterPro"/>
</dbReference>
<dbReference type="PRINTS" id="PR00634">
    <property type="entry name" value="BETALLERGEN"/>
</dbReference>
<dbReference type="KEGG" id="qlo:115993991"/>
<proteinExistence type="inferred from homology"/>
<keyword evidence="2" id="KW-0611">Plant defense</keyword>
<dbReference type="Proteomes" id="UP000594261">
    <property type="component" value="Chromosome 6"/>
</dbReference>
<dbReference type="GO" id="GO:0006952">
    <property type="term" value="P:defense response"/>
    <property type="evidence" value="ECO:0007669"/>
    <property type="project" value="UniProtKB-KW"/>
</dbReference>
<keyword evidence="6" id="KW-1185">Reference proteome</keyword>
<dbReference type="InterPro" id="IPR000916">
    <property type="entry name" value="Bet_v_I/MLP"/>
</dbReference>
<dbReference type="CDD" id="cd07816">
    <property type="entry name" value="Bet_v1-like"/>
    <property type="match status" value="1"/>
</dbReference>